<evidence type="ECO:0000256" key="1">
    <source>
        <dbReference type="ARBA" id="ARBA00008000"/>
    </source>
</evidence>
<feature type="domain" description="FAD-binding PCMH-type" evidence="2">
    <location>
        <begin position="11"/>
        <end position="179"/>
    </location>
</feature>
<dbReference type="STRING" id="145458.APU90_05830"/>
<dbReference type="PANTHER" id="PTHR11748:SF111">
    <property type="entry name" value="D-LACTATE DEHYDROGENASE, MITOCHONDRIAL-RELATED"/>
    <property type="match status" value="1"/>
</dbReference>
<evidence type="ECO:0000313" key="4">
    <source>
        <dbReference type="Proteomes" id="UP000052979"/>
    </source>
</evidence>
<dbReference type="InterPro" id="IPR016169">
    <property type="entry name" value="FAD-bd_PCMH_sub2"/>
</dbReference>
<evidence type="ECO:0000259" key="2">
    <source>
        <dbReference type="PROSITE" id="PS51387"/>
    </source>
</evidence>
<dbReference type="KEGG" id="rtx:TI83_00650"/>
<proteinExistence type="inferred from homology"/>
<dbReference type="eggNOG" id="COG0277">
    <property type="taxonomic scope" value="Bacteria"/>
</dbReference>
<dbReference type="PANTHER" id="PTHR11748">
    <property type="entry name" value="D-LACTATE DEHYDROGENASE"/>
    <property type="match status" value="1"/>
</dbReference>
<dbReference type="GO" id="GO:0071949">
    <property type="term" value="F:FAD binding"/>
    <property type="evidence" value="ECO:0007669"/>
    <property type="project" value="InterPro"/>
</dbReference>
<dbReference type="PATRIC" id="fig|145458.7.peg.154"/>
<sequence length="432" mass="46991">MTAAVSSWGMLSWDEHRVVPITSAEQAQEALSRGEGGIARGMGRSYGDVALNGGGVLWDFRGFDRLLAFDESTGVLRAEPGVLLKDVQAVFSSRGWMLPVTPGTKNVTLGGAIANDVHGKNHARAGTFGRHLLSFTLVRSDGSCSRCTPTENVELFEATIGGLGLTGLIVEVELSLTRVPGPWLVTEDLTFQTLEEYLALVHESITIFEHTVAWIDVTTGGGRRGVYSRGDTTAAPALPAPPSRTLRLPFEFPRSVVNRVTLPLLNRAYYRLKAARAGRSVQHYEQFYYPLDAVEGWNGMYGPRGFYQYQSTVPWEGALEVTREMLALIADSGTGSFLGVLKTFGALESPGMLSFPAPGICFALDFPHTPTALPLFDRLDQLVLSAGGRLYPAKDSRMSRPMLEAGYPRLADFIRQRDPGISSGFSRRVLGS</sequence>
<reference evidence="3 4" key="1">
    <citation type="submission" date="2015-04" db="EMBL/GenBank/DDBJ databases">
        <title>Draft genome sequence of Rathayibacter toxicus strain FH-142 (AKA 70134 or CS 32), a Western Australian isolate.</title>
        <authorList>
            <consortium name="Consortium for Microbial Forensics and Genomics (microFORGE)"/>
            <person name="Knight B.M."/>
            <person name="Roberts D.P."/>
            <person name="Lin D."/>
            <person name="Hari K."/>
            <person name="Fletcher J."/>
            <person name="Melcher U."/>
            <person name="Blagden T."/>
            <person name="Luster D.G."/>
            <person name="Sechler A.J."/>
            <person name="Schneider W.L."/>
            <person name="Winegar R.A."/>
        </authorList>
    </citation>
    <scope>NUCLEOTIDE SEQUENCE [LARGE SCALE GENOMIC DNA]</scope>
    <source>
        <strain evidence="3 4">FH142</strain>
    </source>
</reference>
<dbReference type="InterPro" id="IPR006094">
    <property type="entry name" value="Oxid_FAD_bind_N"/>
</dbReference>
<dbReference type="GO" id="GO:0008720">
    <property type="term" value="F:D-lactate dehydrogenase (NAD+) activity"/>
    <property type="evidence" value="ECO:0007669"/>
    <property type="project" value="TreeGrafter"/>
</dbReference>
<evidence type="ECO:0000313" key="3">
    <source>
        <dbReference type="EMBL" id="KKM45688.1"/>
    </source>
</evidence>
<dbReference type="RefSeq" id="WP_042733718.1">
    <property type="nucleotide sequence ID" value="NZ_CP010848.1"/>
</dbReference>
<keyword evidence="4" id="KW-1185">Reference proteome</keyword>
<dbReference type="GeneID" id="93666100"/>
<dbReference type="KEGG" id="rtc:APU90_05830"/>
<protein>
    <submittedName>
        <fullName evidence="3">FAD-linked oxidase</fullName>
    </submittedName>
</protein>
<dbReference type="AlphaFoldDB" id="A0A0C5BFA7"/>
<dbReference type="Pfam" id="PF01565">
    <property type="entry name" value="FAD_binding_4"/>
    <property type="match status" value="1"/>
</dbReference>
<dbReference type="InterPro" id="IPR016166">
    <property type="entry name" value="FAD-bd_PCMH"/>
</dbReference>
<dbReference type="GO" id="GO:1903457">
    <property type="term" value="P:lactate catabolic process"/>
    <property type="evidence" value="ECO:0007669"/>
    <property type="project" value="TreeGrafter"/>
</dbReference>
<comment type="caution">
    <text evidence="3">The sequence shown here is derived from an EMBL/GenBank/DDBJ whole genome shotgun (WGS) entry which is preliminary data.</text>
</comment>
<dbReference type="EMBL" id="LBFI01000032">
    <property type="protein sequence ID" value="KKM45688.1"/>
    <property type="molecule type" value="Genomic_DNA"/>
</dbReference>
<accession>A0A0C5BFA7</accession>
<name>A0A0C5BFA7_9MICO</name>
<dbReference type="Proteomes" id="UP000052979">
    <property type="component" value="Unassembled WGS sequence"/>
</dbReference>
<comment type="similarity">
    <text evidence="1">Belongs to the FAD-binding oxidoreductase/transferase type 4 family.</text>
</comment>
<dbReference type="SUPFAM" id="SSF56176">
    <property type="entry name" value="FAD-binding/transporter-associated domain-like"/>
    <property type="match status" value="1"/>
</dbReference>
<gene>
    <name evidence="3" type="ORF">VT73_05880</name>
</gene>
<organism evidence="3 4">
    <name type="scientific">Rathayibacter toxicus</name>
    <dbReference type="NCBI Taxonomy" id="145458"/>
    <lineage>
        <taxon>Bacteria</taxon>
        <taxon>Bacillati</taxon>
        <taxon>Actinomycetota</taxon>
        <taxon>Actinomycetes</taxon>
        <taxon>Micrococcales</taxon>
        <taxon>Microbacteriaceae</taxon>
        <taxon>Rathayibacter</taxon>
    </lineage>
</organism>
<dbReference type="PROSITE" id="PS51387">
    <property type="entry name" value="FAD_PCMH"/>
    <property type="match status" value="1"/>
</dbReference>
<dbReference type="GO" id="GO:0004458">
    <property type="term" value="F:D-lactate dehydrogenase (cytochrome) activity"/>
    <property type="evidence" value="ECO:0007669"/>
    <property type="project" value="TreeGrafter"/>
</dbReference>
<dbReference type="InterPro" id="IPR036318">
    <property type="entry name" value="FAD-bd_PCMH-like_sf"/>
</dbReference>
<dbReference type="Gene3D" id="3.30.465.10">
    <property type="match status" value="1"/>
</dbReference>